<keyword evidence="1" id="KW-0472">Membrane</keyword>
<keyword evidence="3" id="KW-1185">Reference proteome</keyword>
<gene>
    <name evidence="2" type="ORF">EV688_10220</name>
</gene>
<evidence type="ECO:0000313" key="3">
    <source>
        <dbReference type="Proteomes" id="UP000294980"/>
    </source>
</evidence>
<keyword evidence="1" id="KW-0812">Transmembrane</keyword>
<proteinExistence type="predicted"/>
<dbReference type="EMBL" id="SLWX01000002">
    <property type="protein sequence ID" value="TCO77563.1"/>
    <property type="molecule type" value="Genomic_DNA"/>
</dbReference>
<evidence type="ECO:0000313" key="2">
    <source>
        <dbReference type="EMBL" id="TCO77563.1"/>
    </source>
</evidence>
<evidence type="ECO:0000256" key="1">
    <source>
        <dbReference type="SAM" id="Phobius"/>
    </source>
</evidence>
<comment type="caution">
    <text evidence="2">The sequence shown here is derived from an EMBL/GenBank/DDBJ whole genome shotgun (WGS) entry which is preliminary data.</text>
</comment>
<name>A0A4R2KUR6_9GAMM</name>
<organism evidence="2 3">
    <name type="scientific">Chromatocurvus halotolerans</name>
    <dbReference type="NCBI Taxonomy" id="1132028"/>
    <lineage>
        <taxon>Bacteria</taxon>
        <taxon>Pseudomonadati</taxon>
        <taxon>Pseudomonadota</taxon>
        <taxon>Gammaproteobacteria</taxon>
        <taxon>Cellvibrionales</taxon>
        <taxon>Halieaceae</taxon>
        <taxon>Chromatocurvus</taxon>
    </lineage>
</organism>
<accession>A0A4R2KUR6</accession>
<dbReference type="RefSeq" id="WP_117314386.1">
    <property type="nucleotide sequence ID" value="NZ_QQSW01000001.1"/>
</dbReference>
<feature type="transmembrane region" description="Helical" evidence="1">
    <location>
        <begin position="67"/>
        <end position="87"/>
    </location>
</feature>
<protein>
    <submittedName>
        <fullName evidence="2">Uncharacterized protein</fullName>
    </submittedName>
</protein>
<dbReference type="AlphaFoldDB" id="A0A4R2KUR6"/>
<sequence length="104" mass="10692">MSVTPQPALSSLVLRAIGVSTGTVVSRAGIHDAHEAAGTSAGLSGALGIVFGAVFAVWSGAVFKGDFAPVANIIAISASLTFLRWLLVRKRASIDAYEAEVHSR</sequence>
<dbReference type="OrthoDB" id="9814303at2"/>
<dbReference type="Proteomes" id="UP000294980">
    <property type="component" value="Unassembled WGS sequence"/>
</dbReference>
<feature type="transmembrane region" description="Helical" evidence="1">
    <location>
        <begin position="42"/>
        <end position="61"/>
    </location>
</feature>
<keyword evidence="1" id="KW-1133">Transmembrane helix</keyword>
<reference evidence="2 3" key="1">
    <citation type="submission" date="2019-03" db="EMBL/GenBank/DDBJ databases">
        <title>Genomic Encyclopedia of Type Strains, Phase IV (KMG-IV): sequencing the most valuable type-strain genomes for metagenomic binning, comparative biology and taxonomic classification.</title>
        <authorList>
            <person name="Goeker M."/>
        </authorList>
    </citation>
    <scope>NUCLEOTIDE SEQUENCE [LARGE SCALE GENOMIC DNA]</scope>
    <source>
        <strain evidence="2 3">DSM 23344</strain>
    </source>
</reference>